<dbReference type="RefSeq" id="WP_140456284.1">
    <property type="nucleotide sequence ID" value="NZ_VFRP01000049.1"/>
</dbReference>
<evidence type="ECO:0000313" key="1">
    <source>
        <dbReference type="EMBL" id="TPE46479.1"/>
    </source>
</evidence>
<comment type="caution">
    <text evidence="1">The sequence shown here is derived from an EMBL/GenBank/DDBJ whole genome shotgun (WGS) entry which is preliminary data.</text>
</comment>
<dbReference type="Proteomes" id="UP000319255">
    <property type="component" value="Unassembled WGS sequence"/>
</dbReference>
<keyword evidence="2" id="KW-1185">Reference proteome</keyword>
<dbReference type="AlphaFoldDB" id="A0A501WA24"/>
<proteinExistence type="predicted"/>
<name>A0A501WA24_9RHOB</name>
<gene>
    <name evidence="1" type="ORF">FJM51_22090</name>
</gene>
<evidence type="ECO:0000313" key="2">
    <source>
        <dbReference type="Proteomes" id="UP000319255"/>
    </source>
</evidence>
<sequence length="71" mass="8274">MPLAYFDFAGTPGKLYLDEEKLPERCELYDRKSDSFLLRDDVTPDFWAGSGARLIDRDEFESLLVKVREAR</sequence>
<dbReference type="EMBL" id="VFRP01000049">
    <property type="protein sequence ID" value="TPE46479.1"/>
    <property type="molecule type" value="Genomic_DNA"/>
</dbReference>
<reference evidence="1 2" key="1">
    <citation type="submission" date="2019-06" db="EMBL/GenBank/DDBJ databases">
        <title>A novel bacterium of genus Amaricoccus, isolated from marine sediment.</title>
        <authorList>
            <person name="Huang H."/>
            <person name="Mo K."/>
            <person name="Hu Y."/>
        </authorList>
    </citation>
    <scope>NUCLEOTIDE SEQUENCE [LARGE SCALE GENOMIC DNA]</scope>
    <source>
        <strain evidence="1 2">HB172011</strain>
    </source>
</reference>
<accession>A0A501WA24</accession>
<organism evidence="1 2">
    <name type="scientific">Amaricoccus solimangrovi</name>
    <dbReference type="NCBI Taxonomy" id="2589815"/>
    <lineage>
        <taxon>Bacteria</taxon>
        <taxon>Pseudomonadati</taxon>
        <taxon>Pseudomonadota</taxon>
        <taxon>Alphaproteobacteria</taxon>
        <taxon>Rhodobacterales</taxon>
        <taxon>Paracoccaceae</taxon>
        <taxon>Amaricoccus</taxon>
    </lineage>
</organism>
<protein>
    <submittedName>
        <fullName evidence="1">Uncharacterized protein</fullName>
    </submittedName>
</protein>